<comment type="similarity">
    <text evidence="1 2">Belongs to the UPF0102 family.</text>
</comment>
<proteinExistence type="inferred from homology"/>
<dbReference type="PANTHER" id="PTHR34039">
    <property type="entry name" value="UPF0102 PROTEIN YRAN"/>
    <property type="match status" value="1"/>
</dbReference>
<dbReference type="InterPro" id="IPR011856">
    <property type="entry name" value="tRNA_endonuc-like_dom_sf"/>
</dbReference>
<sequence>MIWERSVPLKRDRRREIGQVGEQAAADFLSKQGFQVITRNWSTRLGELDIIARDGEALVVVEVRTTTSQRFGFGYESIDMRKQQKVRRLALQYIHQQRITHIPLRFDVVSVLLDQERIPKQIDHLKGAF</sequence>
<dbReference type="InterPro" id="IPR003509">
    <property type="entry name" value="UPF0102_YraN-like"/>
</dbReference>
<dbReference type="CDD" id="cd20736">
    <property type="entry name" value="PoNe_Nuclease"/>
    <property type="match status" value="1"/>
</dbReference>
<organism evidence="3 4">
    <name type="scientific">Thermoflavimicrobium daqui</name>
    <dbReference type="NCBI Taxonomy" id="2137476"/>
    <lineage>
        <taxon>Bacteria</taxon>
        <taxon>Bacillati</taxon>
        <taxon>Bacillota</taxon>
        <taxon>Bacilli</taxon>
        <taxon>Bacillales</taxon>
        <taxon>Thermoactinomycetaceae</taxon>
        <taxon>Thermoflavimicrobium</taxon>
    </lineage>
</organism>
<dbReference type="AlphaFoldDB" id="A0A364K7C0"/>
<dbReference type="SUPFAM" id="SSF52980">
    <property type="entry name" value="Restriction endonuclease-like"/>
    <property type="match status" value="1"/>
</dbReference>
<name>A0A364K7C0_9BACL</name>
<reference evidence="3 4" key="2">
    <citation type="submission" date="2018-06" db="EMBL/GenBank/DDBJ databases">
        <authorList>
            <person name="Zhirakovskaya E."/>
        </authorList>
    </citation>
    <scope>NUCLEOTIDE SEQUENCE [LARGE SCALE GENOMIC DNA]</scope>
    <source>
        <strain evidence="3 4">FBKL4.011</strain>
    </source>
</reference>
<dbReference type="NCBIfam" id="NF009154">
    <property type="entry name" value="PRK12497.3-3"/>
    <property type="match status" value="1"/>
</dbReference>
<evidence type="ECO:0000313" key="4">
    <source>
        <dbReference type="Proteomes" id="UP000251213"/>
    </source>
</evidence>
<dbReference type="PANTHER" id="PTHR34039:SF1">
    <property type="entry name" value="UPF0102 PROTEIN YRAN"/>
    <property type="match status" value="1"/>
</dbReference>
<protein>
    <recommendedName>
        <fullName evidence="2">UPF0102 protein DL897_04100</fullName>
    </recommendedName>
</protein>
<dbReference type="NCBIfam" id="TIGR00252">
    <property type="entry name" value="YraN family protein"/>
    <property type="match status" value="1"/>
</dbReference>
<evidence type="ECO:0000256" key="2">
    <source>
        <dbReference type="HAMAP-Rule" id="MF_00048"/>
    </source>
</evidence>
<dbReference type="Gene3D" id="3.40.1350.10">
    <property type="match status" value="1"/>
</dbReference>
<accession>A0A364K7C0</accession>
<dbReference type="GO" id="GO:0003676">
    <property type="term" value="F:nucleic acid binding"/>
    <property type="evidence" value="ECO:0007669"/>
    <property type="project" value="InterPro"/>
</dbReference>
<evidence type="ECO:0000313" key="3">
    <source>
        <dbReference type="EMBL" id="RAL26187.1"/>
    </source>
</evidence>
<comment type="caution">
    <text evidence="3">The sequence shown here is derived from an EMBL/GenBank/DDBJ whole genome shotgun (WGS) entry which is preliminary data.</text>
</comment>
<dbReference type="HAMAP" id="MF_00048">
    <property type="entry name" value="UPF0102"/>
    <property type="match status" value="1"/>
</dbReference>
<dbReference type="EMBL" id="QJKK01000002">
    <property type="protein sequence ID" value="RAL26187.1"/>
    <property type="molecule type" value="Genomic_DNA"/>
</dbReference>
<dbReference type="InterPro" id="IPR011335">
    <property type="entry name" value="Restrct_endonuc-II-like"/>
</dbReference>
<reference evidence="3 4" key="1">
    <citation type="submission" date="2018-06" db="EMBL/GenBank/DDBJ databases">
        <title>Thermoflavimicrobium daqus sp. nov., a thermophilic microbe isolated from Moutai-flavour Daqu.</title>
        <authorList>
            <person name="Wang X."/>
            <person name="Zhou H."/>
        </authorList>
    </citation>
    <scope>NUCLEOTIDE SEQUENCE [LARGE SCALE GENOMIC DNA]</scope>
    <source>
        <strain evidence="3 4">FBKL4.011</strain>
    </source>
</reference>
<keyword evidence="4" id="KW-1185">Reference proteome</keyword>
<dbReference type="Proteomes" id="UP000251213">
    <property type="component" value="Unassembled WGS sequence"/>
</dbReference>
<dbReference type="Pfam" id="PF02021">
    <property type="entry name" value="UPF0102"/>
    <property type="match status" value="1"/>
</dbReference>
<gene>
    <name evidence="3" type="ORF">DL897_04100</name>
</gene>
<evidence type="ECO:0000256" key="1">
    <source>
        <dbReference type="ARBA" id="ARBA00006738"/>
    </source>
</evidence>
<dbReference type="OrthoDB" id="9802516at2"/>
<dbReference type="NCBIfam" id="NF009150">
    <property type="entry name" value="PRK12497.1-3"/>
    <property type="match status" value="1"/>
</dbReference>